<evidence type="ECO:0000313" key="2">
    <source>
        <dbReference type="Proteomes" id="UP000799755"/>
    </source>
</evidence>
<proteinExistence type="predicted"/>
<dbReference type="EMBL" id="MU003505">
    <property type="protein sequence ID" value="KAF2471211.1"/>
    <property type="molecule type" value="Genomic_DNA"/>
</dbReference>
<gene>
    <name evidence="1" type="ORF">BDR25DRAFT_354465</name>
</gene>
<dbReference type="Proteomes" id="UP000799755">
    <property type="component" value="Unassembled WGS sequence"/>
</dbReference>
<protein>
    <submittedName>
        <fullName evidence="1">Uncharacterized protein</fullName>
    </submittedName>
</protein>
<comment type="caution">
    <text evidence="1">The sequence shown here is derived from an EMBL/GenBank/DDBJ whole genome shotgun (WGS) entry which is preliminary data.</text>
</comment>
<organism evidence="1 2">
    <name type="scientific">Lindgomyces ingoldianus</name>
    <dbReference type="NCBI Taxonomy" id="673940"/>
    <lineage>
        <taxon>Eukaryota</taxon>
        <taxon>Fungi</taxon>
        <taxon>Dikarya</taxon>
        <taxon>Ascomycota</taxon>
        <taxon>Pezizomycotina</taxon>
        <taxon>Dothideomycetes</taxon>
        <taxon>Pleosporomycetidae</taxon>
        <taxon>Pleosporales</taxon>
        <taxon>Lindgomycetaceae</taxon>
        <taxon>Lindgomyces</taxon>
    </lineage>
</organism>
<sequence>MRELNADSQFERIQRRRPVVIQGSFTFSIPSENLEDERNPNSTHFPNQFTNIDVLISRVQGLCLDCIKSNILLEMAQDVLSSTARQDFNCFERTIHFSNHDTSPKIYDTTNVKYFVDRDIAWSFRSLVSGWISNSLGATDDSFKFGILTALPDSQSVSKDYSFYYRVRR</sequence>
<keyword evidence="2" id="KW-1185">Reference proteome</keyword>
<reference evidence="1" key="1">
    <citation type="journal article" date="2020" name="Stud. Mycol.">
        <title>101 Dothideomycetes genomes: a test case for predicting lifestyles and emergence of pathogens.</title>
        <authorList>
            <person name="Haridas S."/>
            <person name="Albert R."/>
            <person name="Binder M."/>
            <person name="Bloem J."/>
            <person name="Labutti K."/>
            <person name="Salamov A."/>
            <person name="Andreopoulos B."/>
            <person name="Baker S."/>
            <person name="Barry K."/>
            <person name="Bills G."/>
            <person name="Bluhm B."/>
            <person name="Cannon C."/>
            <person name="Castanera R."/>
            <person name="Culley D."/>
            <person name="Daum C."/>
            <person name="Ezra D."/>
            <person name="Gonzalez J."/>
            <person name="Henrissat B."/>
            <person name="Kuo A."/>
            <person name="Liang C."/>
            <person name="Lipzen A."/>
            <person name="Lutzoni F."/>
            <person name="Magnuson J."/>
            <person name="Mondo S."/>
            <person name="Nolan M."/>
            <person name="Ohm R."/>
            <person name="Pangilinan J."/>
            <person name="Park H.-J."/>
            <person name="Ramirez L."/>
            <person name="Alfaro M."/>
            <person name="Sun H."/>
            <person name="Tritt A."/>
            <person name="Yoshinaga Y."/>
            <person name="Zwiers L.-H."/>
            <person name="Turgeon B."/>
            <person name="Goodwin S."/>
            <person name="Spatafora J."/>
            <person name="Crous P."/>
            <person name="Grigoriev I."/>
        </authorList>
    </citation>
    <scope>NUCLEOTIDE SEQUENCE</scope>
    <source>
        <strain evidence="1">ATCC 200398</strain>
    </source>
</reference>
<name>A0ACB6QWA0_9PLEO</name>
<evidence type="ECO:0000313" key="1">
    <source>
        <dbReference type="EMBL" id="KAF2471211.1"/>
    </source>
</evidence>
<accession>A0ACB6QWA0</accession>